<accession>A0ABW9WB14</accession>
<keyword evidence="2" id="KW-1185">Reference proteome</keyword>
<comment type="caution">
    <text evidence="1">The sequence shown here is derived from an EMBL/GenBank/DDBJ whole genome shotgun (WGS) entry which is preliminary data.</text>
</comment>
<sequence>MVIERWQCEIQEVHGFSASKSELTKFSSMDEMVECNSREMITDISPQGLAKNLAHNEIRIMRPNTDDCFKYHRWDGRLFLINSGGSHHFAAAKYIALRIGAPVPLAGRLHSYALNPDAIASLRRDFDIFMISDKPAISVAFNEAMRSFEATWLWTHLPRPYHKARAILLPKNERRSQRVAQAFQEAAIVDLGAYLEGLSRTGDENGRADLRFITIT</sequence>
<proteinExistence type="predicted"/>
<gene>
    <name evidence="1" type="ORF">GTP55_01860</name>
</gene>
<evidence type="ECO:0000313" key="2">
    <source>
        <dbReference type="Proteomes" id="UP000466332"/>
    </source>
</evidence>
<dbReference type="Proteomes" id="UP000466332">
    <property type="component" value="Unassembled WGS sequence"/>
</dbReference>
<organism evidence="1 2">
    <name type="scientific">Duganella margarita</name>
    <dbReference type="NCBI Taxonomy" id="2692170"/>
    <lineage>
        <taxon>Bacteria</taxon>
        <taxon>Pseudomonadati</taxon>
        <taxon>Pseudomonadota</taxon>
        <taxon>Betaproteobacteria</taxon>
        <taxon>Burkholderiales</taxon>
        <taxon>Oxalobacteraceae</taxon>
        <taxon>Telluria group</taxon>
        <taxon>Duganella</taxon>
    </lineage>
</organism>
<protein>
    <submittedName>
        <fullName evidence="1">Uncharacterized protein</fullName>
    </submittedName>
</protein>
<dbReference type="Pfam" id="PF20390">
    <property type="entry name" value="DUF6685"/>
    <property type="match status" value="1"/>
</dbReference>
<dbReference type="EMBL" id="WWCS01000001">
    <property type="protein sequence ID" value="MYN38109.1"/>
    <property type="molecule type" value="Genomic_DNA"/>
</dbReference>
<name>A0ABW9WB14_9BURK</name>
<evidence type="ECO:0000313" key="1">
    <source>
        <dbReference type="EMBL" id="MYN38109.1"/>
    </source>
</evidence>
<dbReference type="InterPro" id="IPR046507">
    <property type="entry name" value="DUF6685"/>
</dbReference>
<reference evidence="1 2" key="1">
    <citation type="submission" date="2019-12" db="EMBL/GenBank/DDBJ databases">
        <title>Novel species isolated from a subtropical stream in China.</title>
        <authorList>
            <person name="Lu H."/>
        </authorList>
    </citation>
    <scope>NUCLEOTIDE SEQUENCE [LARGE SCALE GENOMIC DNA]</scope>
    <source>
        <strain evidence="1 2">FT109W</strain>
    </source>
</reference>